<evidence type="ECO:0000313" key="2">
    <source>
        <dbReference type="Proteomes" id="UP000490980"/>
    </source>
</evidence>
<dbReference type="InterPro" id="IPR047610">
    <property type="entry name" value="ImuA_translesion"/>
</dbReference>
<evidence type="ECO:0000313" key="1">
    <source>
        <dbReference type="EMBL" id="NII07117.1"/>
    </source>
</evidence>
<dbReference type="RefSeq" id="WP_166948732.1">
    <property type="nucleotide sequence ID" value="NZ_JAARLZ010000006.1"/>
</dbReference>
<dbReference type="Proteomes" id="UP000490980">
    <property type="component" value="Unassembled WGS sequence"/>
</dbReference>
<gene>
    <name evidence="1" type="primary">imuA</name>
    <name evidence="1" type="ORF">HBF25_12025</name>
</gene>
<dbReference type="PIRSF" id="PIRSF037290">
    <property type="entry name" value="UCP037290"/>
    <property type="match status" value="1"/>
</dbReference>
<dbReference type="NCBIfam" id="NF033429">
    <property type="entry name" value="ImuA_translesion"/>
    <property type="match status" value="1"/>
</dbReference>
<comment type="caution">
    <text evidence="1">The sequence shown here is derived from an EMBL/GenBank/DDBJ whole genome shotgun (WGS) entry which is preliminary data.</text>
</comment>
<protein>
    <submittedName>
        <fullName evidence="1">Translesion DNA synthesis-associated protein ImuA</fullName>
    </submittedName>
</protein>
<organism evidence="1 2">
    <name type="scientific">Luteibacter anthropi</name>
    <dbReference type="NCBI Taxonomy" id="564369"/>
    <lineage>
        <taxon>Bacteria</taxon>
        <taxon>Pseudomonadati</taxon>
        <taxon>Pseudomonadota</taxon>
        <taxon>Gammaproteobacteria</taxon>
        <taxon>Lysobacterales</taxon>
        <taxon>Rhodanobacteraceae</taxon>
        <taxon>Luteibacter</taxon>
    </lineage>
</organism>
<accession>A0A7X5ZIQ4</accession>
<dbReference type="SUPFAM" id="SSF52540">
    <property type="entry name" value="P-loop containing nucleoside triphosphate hydrolases"/>
    <property type="match status" value="1"/>
</dbReference>
<dbReference type="InterPro" id="IPR027417">
    <property type="entry name" value="P-loop_NTPase"/>
</dbReference>
<dbReference type="EMBL" id="JAARLZ010000006">
    <property type="protein sequence ID" value="NII07117.1"/>
    <property type="molecule type" value="Genomic_DNA"/>
</dbReference>
<proteinExistence type="predicted"/>
<dbReference type="InterPro" id="IPR017166">
    <property type="entry name" value="UCP037290"/>
</dbReference>
<dbReference type="AlphaFoldDB" id="A0A7X5ZIQ4"/>
<name>A0A7X5ZIQ4_9GAMM</name>
<sequence>MNAFASSSSARSFNPANLWHPLLDRPGRVRTLSTGVPSLDEKLPGHGWPLGALSEILFEHSGFGELDLVLPALAALTQEHRRVIFVAPPNVDYGRALDAAGVDRRFLHEMHSGSSEAAWAMEQCLRSGCCGAVVGWLPDADYRSLRRIQQAAESSDACAIVFRPAIHVPYNSPASLRIKVSNSDEATYVDVLKSRNLLSTTAPLLGMRA</sequence>
<reference evidence="1 2" key="1">
    <citation type="submission" date="2020-03" db="EMBL/GenBank/DDBJ databases">
        <authorList>
            <person name="Lai Q."/>
        </authorList>
    </citation>
    <scope>NUCLEOTIDE SEQUENCE [LARGE SCALE GENOMIC DNA]</scope>
    <source>
        <strain evidence="1 2">CCUG 25036</strain>
    </source>
</reference>
<dbReference type="Gene3D" id="3.40.50.300">
    <property type="entry name" value="P-loop containing nucleotide triphosphate hydrolases"/>
    <property type="match status" value="1"/>
</dbReference>
<keyword evidence="2" id="KW-1185">Reference proteome</keyword>